<keyword evidence="2" id="KW-1185">Reference proteome</keyword>
<sequence length="73" mass="8411">MIFQACFEQYTKISSLDNTFFKSDSRKMKILHYRMMFLLFCILATIQARDILKGGKCPEGKRPVKIGGVIMCV</sequence>
<accession>A0AAV1IT80</accession>
<name>A0AAV1IT80_9NEOP</name>
<comment type="caution">
    <text evidence="1">The sequence shown here is derived from an EMBL/GenBank/DDBJ whole genome shotgun (WGS) entry which is preliminary data.</text>
</comment>
<reference evidence="1 2" key="1">
    <citation type="submission" date="2023-11" db="EMBL/GenBank/DDBJ databases">
        <authorList>
            <person name="Okamura Y."/>
        </authorList>
    </citation>
    <scope>NUCLEOTIDE SEQUENCE [LARGE SCALE GENOMIC DNA]</scope>
</reference>
<dbReference type="AlphaFoldDB" id="A0AAV1IT80"/>
<evidence type="ECO:0000313" key="2">
    <source>
        <dbReference type="Proteomes" id="UP001497472"/>
    </source>
</evidence>
<gene>
    <name evidence="1" type="ORF">LNINA_LOCUS478</name>
</gene>
<organism evidence="1 2">
    <name type="scientific">Leptosia nina</name>
    <dbReference type="NCBI Taxonomy" id="320188"/>
    <lineage>
        <taxon>Eukaryota</taxon>
        <taxon>Metazoa</taxon>
        <taxon>Ecdysozoa</taxon>
        <taxon>Arthropoda</taxon>
        <taxon>Hexapoda</taxon>
        <taxon>Insecta</taxon>
        <taxon>Pterygota</taxon>
        <taxon>Neoptera</taxon>
        <taxon>Endopterygota</taxon>
        <taxon>Lepidoptera</taxon>
        <taxon>Glossata</taxon>
        <taxon>Ditrysia</taxon>
        <taxon>Papilionoidea</taxon>
        <taxon>Pieridae</taxon>
        <taxon>Pierinae</taxon>
        <taxon>Leptosia</taxon>
    </lineage>
</organism>
<protein>
    <submittedName>
        <fullName evidence="1">Uncharacterized protein</fullName>
    </submittedName>
</protein>
<proteinExistence type="predicted"/>
<evidence type="ECO:0000313" key="1">
    <source>
        <dbReference type="EMBL" id="CAK1540422.1"/>
    </source>
</evidence>
<dbReference type="EMBL" id="CAVLEF010000001">
    <property type="protein sequence ID" value="CAK1540422.1"/>
    <property type="molecule type" value="Genomic_DNA"/>
</dbReference>
<dbReference type="Proteomes" id="UP001497472">
    <property type="component" value="Unassembled WGS sequence"/>
</dbReference>